<proteinExistence type="predicted"/>
<accession>A0AAD1S3A6</accession>
<evidence type="ECO:0000313" key="2">
    <source>
        <dbReference type="EMBL" id="CAH2285391.1"/>
    </source>
</evidence>
<feature type="compositionally biased region" description="Polar residues" evidence="1">
    <location>
        <begin position="76"/>
        <end position="99"/>
    </location>
</feature>
<feature type="region of interest" description="Disordered" evidence="1">
    <location>
        <begin position="59"/>
        <end position="105"/>
    </location>
</feature>
<reference evidence="2" key="1">
    <citation type="submission" date="2022-03" db="EMBL/GenBank/DDBJ databases">
        <authorList>
            <person name="Alioto T."/>
            <person name="Alioto T."/>
            <person name="Gomez Garrido J."/>
        </authorList>
    </citation>
    <scope>NUCLEOTIDE SEQUENCE</scope>
</reference>
<dbReference type="AlphaFoldDB" id="A0AAD1S3A6"/>
<protein>
    <submittedName>
        <fullName evidence="2">Uncharacterized protein</fullName>
    </submittedName>
</protein>
<feature type="non-terminal residue" evidence="2">
    <location>
        <position position="1"/>
    </location>
</feature>
<evidence type="ECO:0000313" key="3">
    <source>
        <dbReference type="Proteomes" id="UP001295444"/>
    </source>
</evidence>
<sequence length="105" mass="11167">CSKVALPTALDTDYLKPKKFKKRTIHSSAYKIDIAGSSTADMAHNKSLNLLSPVDHGAPAAVLSTPTETDMPPISKGSNPCQPSRSRTAPSMPTETLTDIDSKTI</sequence>
<gene>
    <name evidence="2" type="ORF">PECUL_23A033455</name>
</gene>
<dbReference type="EMBL" id="OW240915">
    <property type="protein sequence ID" value="CAH2285391.1"/>
    <property type="molecule type" value="Genomic_DNA"/>
</dbReference>
<name>A0AAD1S3A6_PELCU</name>
<dbReference type="Proteomes" id="UP001295444">
    <property type="component" value="Chromosome 04"/>
</dbReference>
<organism evidence="2 3">
    <name type="scientific">Pelobates cultripes</name>
    <name type="common">Western spadefoot toad</name>
    <dbReference type="NCBI Taxonomy" id="61616"/>
    <lineage>
        <taxon>Eukaryota</taxon>
        <taxon>Metazoa</taxon>
        <taxon>Chordata</taxon>
        <taxon>Craniata</taxon>
        <taxon>Vertebrata</taxon>
        <taxon>Euteleostomi</taxon>
        <taxon>Amphibia</taxon>
        <taxon>Batrachia</taxon>
        <taxon>Anura</taxon>
        <taxon>Pelobatoidea</taxon>
        <taxon>Pelobatidae</taxon>
        <taxon>Pelobates</taxon>
    </lineage>
</organism>
<evidence type="ECO:0000256" key="1">
    <source>
        <dbReference type="SAM" id="MobiDB-lite"/>
    </source>
</evidence>
<keyword evidence="3" id="KW-1185">Reference proteome</keyword>